<keyword evidence="1" id="KW-0378">Hydrolase</keyword>
<dbReference type="Pfam" id="PF00702">
    <property type="entry name" value="Hydrolase"/>
    <property type="match status" value="1"/>
</dbReference>
<dbReference type="GO" id="GO:0016787">
    <property type="term" value="F:hydrolase activity"/>
    <property type="evidence" value="ECO:0007669"/>
    <property type="project" value="UniProtKB-KW"/>
</dbReference>
<dbReference type="InterPro" id="IPR023214">
    <property type="entry name" value="HAD_sf"/>
</dbReference>
<dbReference type="Proteomes" id="UP001455709">
    <property type="component" value="Unassembled WGS sequence"/>
</dbReference>
<name>A0ABV0FIU3_9NEIS</name>
<evidence type="ECO:0000313" key="2">
    <source>
        <dbReference type="Proteomes" id="UP001455709"/>
    </source>
</evidence>
<dbReference type="RefSeq" id="WP_347371749.1">
    <property type="nucleotide sequence ID" value="NZ_JBDOJC010000001.1"/>
</dbReference>
<evidence type="ECO:0000313" key="1">
    <source>
        <dbReference type="EMBL" id="MEO2219155.1"/>
    </source>
</evidence>
<dbReference type="NCBIfam" id="TIGR01509">
    <property type="entry name" value="HAD-SF-IA-v3"/>
    <property type="match status" value="1"/>
</dbReference>
<organism evidence="1 2">
    <name type="scientific">Chromobacterium vaccinii</name>
    <dbReference type="NCBI Taxonomy" id="1108595"/>
    <lineage>
        <taxon>Bacteria</taxon>
        <taxon>Pseudomonadati</taxon>
        <taxon>Pseudomonadota</taxon>
        <taxon>Betaproteobacteria</taxon>
        <taxon>Neisseriales</taxon>
        <taxon>Chromobacteriaceae</taxon>
        <taxon>Chromobacterium</taxon>
    </lineage>
</organism>
<dbReference type="InterPro" id="IPR006439">
    <property type="entry name" value="HAD-SF_hydro_IA"/>
</dbReference>
<dbReference type="Gene3D" id="3.40.50.1000">
    <property type="entry name" value="HAD superfamily/HAD-like"/>
    <property type="match status" value="1"/>
</dbReference>
<dbReference type="PANTHER" id="PTHR43611">
    <property type="entry name" value="ALPHA-D-GLUCOSE 1-PHOSPHATE PHOSPHATASE"/>
    <property type="match status" value="1"/>
</dbReference>
<accession>A0ABV0FIU3</accession>
<sequence>MISTVFFDFDGVLTTDKYGSDTTNRYLGNTTGLGFERVDRAMERYNDALLLGRLSHCDIWPDLCRELEVDIDFALLDVAFRSTPMNEGVLALARRLQGRFRLGIITDNKQDRMDCLRALHGLDALFDPIVVSAAVGADKLDGEIFRHALALRGLRPEQCLFIDNSRRNLETAGRMGMATIFYDDEANDVQRLSLALRQSLGAAFPV</sequence>
<protein>
    <submittedName>
        <fullName evidence="1">HAD-IA family hydrolase</fullName>
    </submittedName>
</protein>
<keyword evidence="2" id="KW-1185">Reference proteome</keyword>
<dbReference type="PANTHER" id="PTHR43611:SF3">
    <property type="entry name" value="FLAVIN MONONUCLEOTIDE HYDROLASE 1, CHLOROPLATIC"/>
    <property type="match status" value="1"/>
</dbReference>
<dbReference type="SUPFAM" id="SSF56784">
    <property type="entry name" value="HAD-like"/>
    <property type="match status" value="1"/>
</dbReference>
<proteinExistence type="predicted"/>
<dbReference type="InterPro" id="IPR036412">
    <property type="entry name" value="HAD-like_sf"/>
</dbReference>
<reference evidence="1 2" key="1">
    <citation type="submission" date="2024-05" db="EMBL/GenBank/DDBJ databases">
        <authorList>
            <person name="De Oliveira J.P."/>
            <person name="Noriler S.A."/>
            <person name="De Oliveira A.G."/>
            <person name="Sipoli D.S."/>
        </authorList>
    </citation>
    <scope>NUCLEOTIDE SEQUENCE [LARGE SCALE GENOMIC DNA]</scope>
    <source>
        <strain evidence="1 2">LABIM189</strain>
    </source>
</reference>
<gene>
    <name evidence="1" type="ORF">ABGV49_19045</name>
</gene>
<comment type="caution">
    <text evidence="1">The sequence shown here is derived from an EMBL/GenBank/DDBJ whole genome shotgun (WGS) entry which is preliminary data.</text>
</comment>
<dbReference type="SFLD" id="SFLDG01129">
    <property type="entry name" value="C1.5:_HAD__Beta-PGM__Phosphata"/>
    <property type="match status" value="1"/>
</dbReference>
<dbReference type="EMBL" id="JBDOJC010000001">
    <property type="protein sequence ID" value="MEO2219155.1"/>
    <property type="molecule type" value="Genomic_DNA"/>
</dbReference>
<dbReference type="SFLD" id="SFLDS00003">
    <property type="entry name" value="Haloacid_Dehalogenase"/>
    <property type="match status" value="1"/>
</dbReference>